<evidence type="ECO:0000259" key="2">
    <source>
        <dbReference type="Pfam" id="PF12248"/>
    </source>
</evidence>
<evidence type="ECO:0000313" key="3">
    <source>
        <dbReference type="EMBL" id="CAL4102188.1"/>
    </source>
</evidence>
<gene>
    <name evidence="3" type="ORF">MNOR_LOCUS17193</name>
</gene>
<feature type="compositionally biased region" description="Low complexity" evidence="1">
    <location>
        <begin position="149"/>
        <end position="159"/>
    </location>
</feature>
<dbReference type="Pfam" id="PF11901">
    <property type="entry name" value="DM9"/>
    <property type="match status" value="1"/>
</dbReference>
<dbReference type="EMBL" id="CAXKWB010011679">
    <property type="protein sequence ID" value="CAL4102188.1"/>
    <property type="molecule type" value="Genomic_DNA"/>
</dbReference>
<evidence type="ECO:0000256" key="1">
    <source>
        <dbReference type="SAM" id="MobiDB-lite"/>
    </source>
</evidence>
<evidence type="ECO:0000313" key="4">
    <source>
        <dbReference type="Proteomes" id="UP001497623"/>
    </source>
</evidence>
<dbReference type="Pfam" id="PF12248">
    <property type="entry name" value="Methyltransf_FA"/>
    <property type="match status" value="1"/>
</dbReference>
<name>A0AAV2QXT5_MEGNR</name>
<organism evidence="3 4">
    <name type="scientific">Meganyctiphanes norvegica</name>
    <name type="common">Northern krill</name>
    <name type="synonym">Thysanopoda norvegica</name>
    <dbReference type="NCBI Taxonomy" id="48144"/>
    <lineage>
        <taxon>Eukaryota</taxon>
        <taxon>Metazoa</taxon>
        <taxon>Ecdysozoa</taxon>
        <taxon>Arthropoda</taxon>
        <taxon>Crustacea</taxon>
        <taxon>Multicrustacea</taxon>
        <taxon>Malacostraca</taxon>
        <taxon>Eumalacostraca</taxon>
        <taxon>Eucarida</taxon>
        <taxon>Euphausiacea</taxon>
        <taxon>Euphausiidae</taxon>
        <taxon>Meganyctiphanes</taxon>
    </lineage>
</organism>
<dbReference type="InterPro" id="IPR022041">
    <property type="entry name" value="Methyltransf_FA"/>
</dbReference>
<proteinExistence type="predicted"/>
<feature type="domain" description="Farnesoic acid O-methyl transferase" evidence="2">
    <location>
        <begin position="16"/>
        <end position="141"/>
    </location>
</feature>
<dbReference type="SMART" id="SM00696">
    <property type="entry name" value="DM9"/>
    <property type="match status" value="2"/>
</dbReference>
<sequence length="327" mass="35896">MSVHHSDDCGEDRCYNFRHIQTNTVRFRVQAGNDVSLCLSPDGEDQPEDMYEVFIGGWGGAESAIRRKKDEDVCKVETPDILSADEMRGFWVKISRGVIKVGREGERQPFMSYTDPEAMLHVTHYGFCTAYGSEGDWTFSDDKEDDASSSDSSGVSSSDSEAEDLETLDEKPIQYKRPARWVPAKGGYMPRNPVNGGEGNDGPIYVGMARHEGGNILGMVCPNEGICYIPWGGEAIAKDEYFILASPTKVELMWVPSSDGNAPPGAFQGGFTEDGEPLYIGRISLDGVVSCGKVHPSHGCCYVPYSGAEHAHKHYEVLCVKSIPCRI</sequence>
<accession>A0AAV2QXT5</accession>
<dbReference type="PANTHER" id="PTHR31649">
    <property type="entry name" value="AGAP009604-PA"/>
    <property type="match status" value="1"/>
</dbReference>
<feature type="region of interest" description="Disordered" evidence="1">
    <location>
        <begin position="139"/>
        <end position="170"/>
    </location>
</feature>
<dbReference type="AlphaFoldDB" id="A0AAV2QXT5"/>
<reference evidence="3 4" key="1">
    <citation type="submission" date="2024-05" db="EMBL/GenBank/DDBJ databases">
        <authorList>
            <person name="Wallberg A."/>
        </authorList>
    </citation>
    <scope>NUCLEOTIDE SEQUENCE [LARGE SCALE GENOMIC DNA]</scope>
</reference>
<protein>
    <recommendedName>
        <fullName evidence="2">Farnesoic acid O-methyl transferase domain-containing protein</fullName>
    </recommendedName>
</protein>
<comment type="caution">
    <text evidence="3">The sequence shown here is derived from an EMBL/GenBank/DDBJ whole genome shotgun (WGS) entry which is preliminary data.</text>
</comment>
<dbReference type="InterPro" id="IPR006616">
    <property type="entry name" value="DM9_repeat"/>
</dbReference>
<dbReference type="PANTHER" id="PTHR31649:SF1">
    <property type="entry name" value="FARNESOIC ACID O-METHYL TRANSFERASE DOMAIN-CONTAINING PROTEIN"/>
    <property type="match status" value="1"/>
</dbReference>
<keyword evidence="4" id="KW-1185">Reference proteome</keyword>
<dbReference type="Proteomes" id="UP001497623">
    <property type="component" value="Unassembled WGS sequence"/>
</dbReference>